<dbReference type="Gene3D" id="3.40.50.2000">
    <property type="entry name" value="Glycogen Phosphorylase B"/>
    <property type="match status" value="2"/>
</dbReference>
<gene>
    <name evidence="4" type="ORF">D2917_16640</name>
    <name evidence="5" type="ORF">JTE92_16215</name>
</gene>
<evidence type="ECO:0000256" key="1">
    <source>
        <dbReference type="ARBA" id="ARBA00022679"/>
    </source>
</evidence>
<dbReference type="RefSeq" id="WP_063237104.1">
    <property type="nucleotide sequence ID" value="NZ_CP032519.1"/>
</dbReference>
<dbReference type="CDD" id="cd03801">
    <property type="entry name" value="GT4_PimA-like"/>
    <property type="match status" value="1"/>
</dbReference>
<dbReference type="PANTHER" id="PTHR46401:SF2">
    <property type="entry name" value="GLYCOSYLTRANSFERASE WBBK-RELATED"/>
    <property type="match status" value="1"/>
</dbReference>
<dbReference type="SUPFAM" id="SSF53756">
    <property type="entry name" value="UDP-Glycosyltransferase/glycogen phosphorylase"/>
    <property type="match status" value="1"/>
</dbReference>
<dbReference type="Pfam" id="PF00534">
    <property type="entry name" value="Glycos_transf_1"/>
    <property type="match status" value="1"/>
</dbReference>
<reference evidence="4 6" key="1">
    <citation type="submission" date="2018-09" db="EMBL/GenBank/DDBJ databases">
        <title>Complete genome sequence of Cupriavidus oxalaticus T2, a bacterium capable of phenol tolerance and degradation.</title>
        <authorList>
            <person name="Yan J."/>
        </authorList>
    </citation>
    <scope>NUCLEOTIDE SEQUENCE [LARGE SCALE GENOMIC DNA]</scope>
    <source>
        <strain evidence="4 6">T2</strain>
    </source>
</reference>
<dbReference type="InterPro" id="IPR028098">
    <property type="entry name" value="Glyco_trans_4-like_N"/>
</dbReference>
<keyword evidence="7" id="KW-1185">Reference proteome</keyword>
<dbReference type="GO" id="GO:0016757">
    <property type="term" value="F:glycosyltransferase activity"/>
    <property type="evidence" value="ECO:0007669"/>
    <property type="project" value="InterPro"/>
</dbReference>
<dbReference type="InterPro" id="IPR001296">
    <property type="entry name" value="Glyco_trans_1"/>
</dbReference>
<proteinExistence type="predicted"/>
<name>A0A5P3VJ44_9BURK</name>
<dbReference type="Proteomes" id="UP000325743">
    <property type="component" value="Chromosome 2"/>
</dbReference>
<evidence type="ECO:0000313" key="7">
    <source>
        <dbReference type="Proteomes" id="UP000623307"/>
    </source>
</evidence>
<evidence type="ECO:0000313" key="5">
    <source>
        <dbReference type="EMBL" id="QRQ95018.1"/>
    </source>
</evidence>
<reference evidence="5 7" key="2">
    <citation type="submission" date="2021-02" db="EMBL/GenBank/DDBJ databases">
        <title>Complete Genome Sequence of Cupriavidus oxalaticus Strain Ox1, a Soil Oxalate-Degrading Species.</title>
        <authorList>
            <person name="Palmieri F."/>
            <person name="Udriet P."/>
            <person name="Deuasquier M."/>
            <person name="Beaudoing E."/>
            <person name="Johnson S.L."/>
            <person name="Davenport K.W."/>
            <person name="Chain P.S."/>
            <person name="Bindschedler S."/>
            <person name="Junier P."/>
        </authorList>
    </citation>
    <scope>NUCLEOTIDE SEQUENCE [LARGE SCALE GENOMIC DNA]</scope>
    <source>
        <strain evidence="5 7">Ox1</strain>
    </source>
</reference>
<feature type="domain" description="Glycosyltransferase subfamily 4-like N-terminal" evidence="3">
    <location>
        <begin position="14"/>
        <end position="167"/>
    </location>
</feature>
<keyword evidence="1 4" id="KW-0808">Transferase</keyword>
<organism evidence="4 6">
    <name type="scientific">Cupriavidus oxalaticus</name>
    <dbReference type="NCBI Taxonomy" id="96344"/>
    <lineage>
        <taxon>Bacteria</taxon>
        <taxon>Pseudomonadati</taxon>
        <taxon>Pseudomonadota</taxon>
        <taxon>Betaproteobacteria</taxon>
        <taxon>Burkholderiales</taxon>
        <taxon>Burkholderiaceae</taxon>
        <taxon>Cupriavidus</taxon>
    </lineage>
</organism>
<dbReference type="GeneID" id="303491092"/>
<evidence type="ECO:0000259" key="2">
    <source>
        <dbReference type="Pfam" id="PF00534"/>
    </source>
</evidence>
<evidence type="ECO:0000313" key="6">
    <source>
        <dbReference type="Proteomes" id="UP000325743"/>
    </source>
</evidence>
<dbReference type="PANTHER" id="PTHR46401">
    <property type="entry name" value="GLYCOSYLTRANSFERASE WBBK-RELATED"/>
    <property type="match status" value="1"/>
</dbReference>
<dbReference type="Proteomes" id="UP000623307">
    <property type="component" value="Chromosome 2"/>
</dbReference>
<dbReference type="EMBL" id="CP032519">
    <property type="protein sequence ID" value="QEZ45935.1"/>
    <property type="molecule type" value="Genomic_DNA"/>
</dbReference>
<accession>A0A5P3VJ44</accession>
<dbReference type="AlphaFoldDB" id="A0A5P3VJ44"/>
<sequence>MKIGISCNRLGRGGGFERYALDLVRGLLAAGDRPAVFARRFDTDVPEFGAVDRHTVHVRWLPGRFRDAAFSWGMRNAHRHCDVLIGCNRIVGADIAVCGGTHRGFLRTAGRNPTARDRAQISLETRHYEAARYVVAHSKLMAGELQSLYGLPESRIALLYPPVDPERFSPVDDATRAALRQQFGFGDELVFLFPSSDHERKGLRPLAEALAGSGINGVIAVAGRAVHGSLPAVRELGYCKNMADLYRAADFTVLASSYEPFGLVAIESVLCGTPALLADNIACLEVLDDQASRRFSRTEPASIRATLAAAAGWAASGAARVAQPCRHIAYDPGLAAHLDGLRRLF</sequence>
<feature type="domain" description="Glycosyl transferase family 1" evidence="2">
    <location>
        <begin position="183"/>
        <end position="291"/>
    </location>
</feature>
<protein>
    <submittedName>
        <fullName evidence="4 5">Glycosyltransferase</fullName>
    </submittedName>
</protein>
<evidence type="ECO:0000313" key="4">
    <source>
        <dbReference type="EMBL" id="QEZ45935.1"/>
    </source>
</evidence>
<dbReference type="Pfam" id="PF13439">
    <property type="entry name" value="Glyco_transf_4"/>
    <property type="match status" value="1"/>
</dbReference>
<dbReference type="EMBL" id="CP069812">
    <property type="protein sequence ID" value="QRQ95018.1"/>
    <property type="molecule type" value="Genomic_DNA"/>
</dbReference>
<evidence type="ECO:0000259" key="3">
    <source>
        <dbReference type="Pfam" id="PF13439"/>
    </source>
</evidence>